<accession>A0ABX0JM89</accession>
<dbReference type="Proteomes" id="UP001165962">
    <property type="component" value="Unassembled WGS sequence"/>
</dbReference>
<sequence length="55" mass="6301">MEHVAFTIENALKLYGINGKGEAWLTLDQWREAIKRSGYIESEIFMAVTKKKLAT</sequence>
<keyword evidence="2" id="KW-1185">Reference proteome</keyword>
<name>A0ABX0JM89_9BACL</name>
<gene>
    <name evidence="1" type="ORF">G9U52_38245</name>
</gene>
<dbReference type="EMBL" id="JAAOIW010000042">
    <property type="protein sequence ID" value="NHN35531.1"/>
    <property type="molecule type" value="Genomic_DNA"/>
</dbReference>
<reference evidence="1" key="1">
    <citation type="submission" date="2020-03" db="EMBL/GenBank/DDBJ databases">
        <title>Draft sequencing of Paenibacilllus sp. S3N08.</title>
        <authorList>
            <person name="Kim D.-U."/>
        </authorList>
    </citation>
    <scope>NUCLEOTIDE SEQUENCE</scope>
    <source>
        <strain evidence="1">S3N08</strain>
    </source>
</reference>
<proteinExistence type="predicted"/>
<comment type="caution">
    <text evidence="1">The sequence shown here is derived from an EMBL/GenBank/DDBJ whole genome shotgun (WGS) entry which is preliminary data.</text>
</comment>
<evidence type="ECO:0000313" key="2">
    <source>
        <dbReference type="Proteomes" id="UP001165962"/>
    </source>
</evidence>
<evidence type="ECO:0000313" key="1">
    <source>
        <dbReference type="EMBL" id="NHN35531.1"/>
    </source>
</evidence>
<dbReference type="RefSeq" id="WP_166158554.1">
    <property type="nucleotide sequence ID" value="NZ_JAAOIW010000042.1"/>
</dbReference>
<organism evidence="1 2">
    <name type="scientific">Paenibacillus agricola</name>
    <dbReference type="NCBI Taxonomy" id="2716264"/>
    <lineage>
        <taxon>Bacteria</taxon>
        <taxon>Bacillati</taxon>
        <taxon>Bacillota</taxon>
        <taxon>Bacilli</taxon>
        <taxon>Bacillales</taxon>
        <taxon>Paenibacillaceae</taxon>
        <taxon>Paenibacillus</taxon>
    </lineage>
</organism>
<protein>
    <submittedName>
        <fullName evidence="1">Uncharacterized protein</fullName>
    </submittedName>
</protein>